<name>A0A1Y2LH32_9PROT</name>
<dbReference type="OrthoDB" id="6431873at2"/>
<organism evidence="1 2">
    <name type="scientific">Thalassospira alkalitolerans</name>
    <dbReference type="NCBI Taxonomy" id="1293890"/>
    <lineage>
        <taxon>Bacteria</taxon>
        <taxon>Pseudomonadati</taxon>
        <taxon>Pseudomonadota</taxon>
        <taxon>Alphaproteobacteria</taxon>
        <taxon>Rhodospirillales</taxon>
        <taxon>Thalassospiraceae</taxon>
        <taxon>Thalassospira</taxon>
    </lineage>
</organism>
<protein>
    <recommendedName>
        <fullName evidence="3">Host nuclease inhibitor protein</fullName>
    </recommendedName>
</protein>
<reference evidence="1 2" key="1">
    <citation type="submission" date="2014-03" db="EMBL/GenBank/DDBJ databases">
        <title>The draft genome sequence of Thalassospira alkalitolerans JCM 18968.</title>
        <authorList>
            <person name="Lai Q."/>
            <person name="Shao Z."/>
        </authorList>
    </citation>
    <scope>NUCLEOTIDE SEQUENCE [LARGE SCALE GENOMIC DNA]</scope>
    <source>
        <strain evidence="1 2">JCM 18968</strain>
    </source>
</reference>
<sequence>MFAYCWQSGLIEFGDCVPQGAVKLIEGKRDEVKDKVTVRARHSRDSKDLLVPGVPEADDEFAAIRAVEHFKQFLTAPRRKVVGA</sequence>
<dbReference type="Proteomes" id="UP000193396">
    <property type="component" value="Unassembled WGS sequence"/>
</dbReference>
<proteinExistence type="predicted"/>
<comment type="caution">
    <text evidence="1">The sequence shown here is derived from an EMBL/GenBank/DDBJ whole genome shotgun (WGS) entry which is preliminary data.</text>
</comment>
<evidence type="ECO:0008006" key="3">
    <source>
        <dbReference type="Google" id="ProtNLM"/>
    </source>
</evidence>
<dbReference type="RefSeq" id="WP_085616391.1">
    <property type="nucleotide sequence ID" value="NZ_JFKB01000002.1"/>
</dbReference>
<accession>A0A1Y2LH32</accession>
<dbReference type="AlphaFoldDB" id="A0A1Y2LH32"/>
<gene>
    <name evidence="1" type="ORF">TALK_04805</name>
</gene>
<dbReference type="EMBL" id="JFKB01000002">
    <property type="protein sequence ID" value="OSQ49642.1"/>
    <property type="molecule type" value="Genomic_DNA"/>
</dbReference>
<evidence type="ECO:0000313" key="1">
    <source>
        <dbReference type="EMBL" id="OSQ49642.1"/>
    </source>
</evidence>
<keyword evidence="2" id="KW-1185">Reference proteome</keyword>
<dbReference type="STRING" id="1293890.TALK_04805"/>
<evidence type="ECO:0000313" key="2">
    <source>
        <dbReference type="Proteomes" id="UP000193396"/>
    </source>
</evidence>